<evidence type="ECO:0000313" key="2">
    <source>
        <dbReference type="Proteomes" id="UP001322664"/>
    </source>
</evidence>
<gene>
    <name evidence="1" type="ORF">R6U77_14710</name>
</gene>
<dbReference type="EMBL" id="CP137624">
    <property type="protein sequence ID" value="WPK11129.1"/>
    <property type="molecule type" value="Genomic_DNA"/>
</dbReference>
<dbReference type="Proteomes" id="UP001322664">
    <property type="component" value="Chromosome"/>
</dbReference>
<reference evidence="1 2" key="1">
    <citation type="submission" date="2023-09" db="EMBL/GenBank/DDBJ databases">
        <authorList>
            <person name="Page C.A."/>
            <person name="Perez-Diaz I.M."/>
        </authorList>
    </citation>
    <scope>NUCLEOTIDE SEQUENCE [LARGE SCALE GENOMIC DNA]</scope>
    <source>
        <strain evidence="1 2">Ll15</strain>
    </source>
</reference>
<evidence type="ECO:0000313" key="1">
    <source>
        <dbReference type="EMBL" id="WPK11129.1"/>
    </source>
</evidence>
<dbReference type="RefSeq" id="WP_293928448.1">
    <property type="nucleotide sequence ID" value="NZ_CP137624.1"/>
</dbReference>
<organism evidence="1 2">
    <name type="scientific">Lysinibacillus louembei</name>
    <dbReference type="NCBI Taxonomy" id="1470088"/>
    <lineage>
        <taxon>Bacteria</taxon>
        <taxon>Bacillati</taxon>
        <taxon>Bacillota</taxon>
        <taxon>Bacilli</taxon>
        <taxon>Bacillales</taxon>
        <taxon>Bacillaceae</taxon>
        <taxon>Lysinibacillus</taxon>
    </lineage>
</organism>
<accession>A0ABZ0RUN9</accession>
<sequence length="130" mass="15115">MAISLMEAYLIESLRPNYSYEQVAAQFENKDLSLFEEMQSDFSLLQQLYDTDKALFKEAYTTSYQVKFLTINGLKNILRMRFGIDESQYELQEFGAYNVPANVETEKEIAALVSSNWKIERNGDTIHIFV</sequence>
<keyword evidence="2" id="KW-1185">Reference proteome</keyword>
<protein>
    <submittedName>
        <fullName evidence="1">Uncharacterized protein</fullName>
    </submittedName>
</protein>
<name>A0ABZ0RUN9_9BACI</name>
<proteinExistence type="predicted"/>